<evidence type="ECO:0000256" key="1">
    <source>
        <dbReference type="SAM" id="SignalP"/>
    </source>
</evidence>
<gene>
    <name evidence="2" type="ORF">SAMN04488109_3190</name>
</gene>
<feature type="signal peptide" evidence="1">
    <location>
        <begin position="1"/>
        <end position="21"/>
    </location>
</feature>
<dbReference type="Proteomes" id="UP000184212">
    <property type="component" value="Unassembled WGS sequence"/>
</dbReference>
<protein>
    <recommendedName>
        <fullName evidence="4">Lipocalin-like domain-containing protein</fullName>
    </recommendedName>
</protein>
<accession>A0A1M5R5E9</accession>
<dbReference type="STRING" id="947013.SAMN04488109_3190"/>
<dbReference type="EMBL" id="FQWQ01000002">
    <property type="protein sequence ID" value="SHH21280.1"/>
    <property type="molecule type" value="Genomic_DNA"/>
</dbReference>
<sequence length="123" mass="13777">MHRQTQLCCLFLVLLAGCSDAGRDVSGTWIRSKNGDVSEIFIVLPNGDFVSNLMNEAHHVATVEKGTWRIQNDSITFQFLQVVQVNDSVRLAKSPGDEPPVTYKVSFDSFEELKIGSTLYKRL</sequence>
<evidence type="ECO:0000313" key="3">
    <source>
        <dbReference type="Proteomes" id="UP000184212"/>
    </source>
</evidence>
<evidence type="ECO:0000313" key="2">
    <source>
        <dbReference type="EMBL" id="SHH21280.1"/>
    </source>
</evidence>
<organism evidence="2 3">
    <name type="scientific">Chryseolinea serpens</name>
    <dbReference type="NCBI Taxonomy" id="947013"/>
    <lineage>
        <taxon>Bacteria</taxon>
        <taxon>Pseudomonadati</taxon>
        <taxon>Bacteroidota</taxon>
        <taxon>Cytophagia</taxon>
        <taxon>Cytophagales</taxon>
        <taxon>Fulvivirgaceae</taxon>
        <taxon>Chryseolinea</taxon>
    </lineage>
</organism>
<dbReference type="PROSITE" id="PS51257">
    <property type="entry name" value="PROKAR_LIPOPROTEIN"/>
    <property type="match status" value="1"/>
</dbReference>
<name>A0A1M5R5E9_9BACT</name>
<keyword evidence="3" id="KW-1185">Reference proteome</keyword>
<evidence type="ECO:0008006" key="4">
    <source>
        <dbReference type="Google" id="ProtNLM"/>
    </source>
</evidence>
<dbReference type="AlphaFoldDB" id="A0A1M5R5E9"/>
<proteinExistence type="predicted"/>
<feature type="chain" id="PRO_5012341482" description="Lipocalin-like domain-containing protein" evidence="1">
    <location>
        <begin position="22"/>
        <end position="123"/>
    </location>
</feature>
<keyword evidence="1" id="KW-0732">Signal</keyword>
<dbReference type="RefSeq" id="WP_073135865.1">
    <property type="nucleotide sequence ID" value="NZ_FQWQ01000002.1"/>
</dbReference>
<dbReference type="OrthoDB" id="9830445at2"/>
<reference evidence="2 3" key="1">
    <citation type="submission" date="2016-11" db="EMBL/GenBank/DDBJ databases">
        <authorList>
            <person name="Jaros S."/>
            <person name="Januszkiewicz K."/>
            <person name="Wedrychowicz H."/>
        </authorList>
    </citation>
    <scope>NUCLEOTIDE SEQUENCE [LARGE SCALE GENOMIC DNA]</scope>
    <source>
        <strain evidence="2 3">DSM 24574</strain>
    </source>
</reference>